<accession>A0A7W6R9W6</accession>
<dbReference type="SUPFAM" id="SSF54211">
    <property type="entry name" value="Ribosomal protein S5 domain 2-like"/>
    <property type="match status" value="1"/>
</dbReference>
<comment type="caution">
    <text evidence="3">The sequence shown here is derived from an EMBL/GenBank/DDBJ whole genome shotgun (WGS) entry which is preliminary data.</text>
</comment>
<dbReference type="InterPro" id="IPR020568">
    <property type="entry name" value="Ribosomal_Su5_D2-typ_SF"/>
</dbReference>
<proteinExistence type="predicted"/>
<keyword evidence="1" id="KW-0418">Kinase</keyword>
<keyword evidence="3" id="KW-0328">Glycosyltransferase</keyword>
<dbReference type="NCBIfam" id="TIGR00144">
    <property type="entry name" value="beta_RFAP_syn"/>
    <property type="match status" value="1"/>
</dbReference>
<dbReference type="EC" id="2.4.2.54" evidence="3"/>
<dbReference type="GO" id="GO:0043793">
    <property type="term" value="F:beta-ribofuranosylaminobenzene 5'-phosphate synthase activity"/>
    <property type="evidence" value="ECO:0007669"/>
    <property type="project" value="UniProtKB-EC"/>
</dbReference>
<feature type="domain" description="GHMP kinase N-terminal" evidence="2">
    <location>
        <begin position="83"/>
        <end position="143"/>
    </location>
</feature>
<reference evidence="3 4" key="1">
    <citation type="submission" date="2020-08" db="EMBL/GenBank/DDBJ databases">
        <title>Genome sequencing of Purple Non-Sulfur Bacteria from various extreme environments.</title>
        <authorList>
            <person name="Mayer M."/>
        </authorList>
    </citation>
    <scope>NUCLEOTIDE SEQUENCE [LARGE SCALE GENOMIC DNA]</scope>
    <source>
        <strain evidence="3 4">JA131</strain>
    </source>
</reference>
<dbReference type="PIRSF" id="PIRSF004884">
    <property type="entry name" value="Sugar_kin_arch"/>
    <property type="match status" value="1"/>
</dbReference>
<dbReference type="RefSeq" id="WP_184042208.1">
    <property type="nucleotide sequence ID" value="NZ_JACIGK010000001.1"/>
</dbReference>
<evidence type="ECO:0000313" key="4">
    <source>
        <dbReference type="Proteomes" id="UP000554286"/>
    </source>
</evidence>
<dbReference type="EMBL" id="JACIGK010000001">
    <property type="protein sequence ID" value="MBB4264577.1"/>
    <property type="molecule type" value="Genomic_DNA"/>
</dbReference>
<dbReference type="GO" id="GO:0016301">
    <property type="term" value="F:kinase activity"/>
    <property type="evidence" value="ECO:0007669"/>
    <property type="project" value="UniProtKB-KW"/>
</dbReference>
<protein>
    <submittedName>
        <fullName evidence="3">Beta-ribofuranosylaminobenzene 5'-phosphate synthase</fullName>
        <ecNumber evidence="3">2.4.2.54</ecNumber>
    </submittedName>
</protein>
<name>A0A7W6R9W6_9PROT</name>
<evidence type="ECO:0000259" key="2">
    <source>
        <dbReference type="Pfam" id="PF00288"/>
    </source>
</evidence>
<sequence length="347" mass="38089">MVTRRPDVDPSTVAFGLRVTAASRLSFTLIDLNGETGRRNGMASLSLRHPSVQLVARPADRLTVDTDANADEYRPVLVDFLGRMADRFALPPVGLTVERGLPPHHGFGSKTTTLLAAGKAYAALYGQAIDTASLARLAGRAGTSGASVNLIDRGGYLVDGGHLNPDDFNDDPQAYLLPSRFAHPAPKPPVLIQAPFPPWPILCIITEGSELHGKPELDWFRKTLPIPAAEARRTAHHVLLNLSTAVIEADYRHFCRALNVLTYEHHYKREQILVQPEPVQRMFREAESRDDIDAICISVTGPMCYAFTRDRTSALAWCDGLVRDGIARDFFFTNAQNHPAVIEGVPL</sequence>
<dbReference type="Proteomes" id="UP000554286">
    <property type="component" value="Unassembled WGS sequence"/>
</dbReference>
<gene>
    <name evidence="3" type="ORF">GGD89_000183</name>
</gene>
<dbReference type="InterPro" id="IPR006204">
    <property type="entry name" value="GHMP_kinase_N_dom"/>
</dbReference>
<dbReference type="GO" id="GO:0005524">
    <property type="term" value="F:ATP binding"/>
    <property type="evidence" value="ECO:0007669"/>
    <property type="project" value="InterPro"/>
</dbReference>
<dbReference type="Pfam" id="PF00288">
    <property type="entry name" value="GHMP_kinases_N"/>
    <property type="match status" value="1"/>
</dbReference>
<keyword evidence="3" id="KW-0808">Transferase</keyword>
<organism evidence="3 4">
    <name type="scientific">Roseospira visakhapatnamensis</name>
    <dbReference type="NCBI Taxonomy" id="390880"/>
    <lineage>
        <taxon>Bacteria</taxon>
        <taxon>Pseudomonadati</taxon>
        <taxon>Pseudomonadota</taxon>
        <taxon>Alphaproteobacteria</taxon>
        <taxon>Rhodospirillales</taxon>
        <taxon>Rhodospirillaceae</taxon>
        <taxon>Roseospira</taxon>
    </lineage>
</organism>
<dbReference type="InterPro" id="IPR004422">
    <property type="entry name" value="RFAP_synthase"/>
</dbReference>
<keyword evidence="4" id="KW-1185">Reference proteome</keyword>
<evidence type="ECO:0000256" key="1">
    <source>
        <dbReference type="ARBA" id="ARBA00022777"/>
    </source>
</evidence>
<evidence type="ECO:0000313" key="3">
    <source>
        <dbReference type="EMBL" id="MBB4264577.1"/>
    </source>
</evidence>
<dbReference type="AlphaFoldDB" id="A0A7W6R9W6"/>